<reference evidence="2" key="1">
    <citation type="journal article" date="2019" name="Int. J. Syst. Evol. Microbiol.">
        <title>The Global Catalogue of Microorganisms (GCM) 10K type strain sequencing project: providing services to taxonomists for standard genome sequencing and annotation.</title>
        <authorList>
            <consortium name="The Broad Institute Genomics Platform"/>
            <consortium name="The Broad Institute Genome Sequencing Center for Infectious Disease"/>
            <person name="Wu L."/>
            <person name="Ma J."/>
        </authorList>
    </citation>
    <scope>NUCLEOTIDE SEQUENCE [LARGE SCALE GENOMIC DNA]</scope>
    <source>
        <strain evidence="2">CGMCC 1.15180</strain>
    </source>
</reference>
<protein>
    <submittedName>
        <fullName evidence="1">Uncharacterized protein</fullName>
    </submittedName>
</protein>
<dbReference type="EMBL" id="JBHUHR010000016">
    <property type="protein sequence ID" value="MFD2034496.1"/>
    <property type="molecule type" value="Genomic_DNA"/>
</dbReference>
<proteinExistence type="predicted"/>
<organism evidence="1 2">
    <name type="scientific">Belliella marina</name>
    <dbReference type="NCBI Taxonomy" id="1644146"/>
    <lineage>
        <taxon>Bacteria</taxon>
        <taxon>Pseudomonadati</taxon>
        <taxon>Bacteroidota</taxon>
        <taxon>Cytophagia</taxon>
        <taxon>Cytophagales</taxon>
        <taxon>Cyclobacteriaceae</taxon>
        <taxon>Belliella</taxon>
    </lineage>
</organism>
<evidence type="ECO:0000313" key="2">
    <source>
        <dbReference type="Proteomes" id="UP001597361"/>
    </source>
</evidence>
<dbReference type="RefSeq" id="WP_376884715.1">
    <property type="nucleotide sequence ID" value="NZ_JBHUHR010000016.1"/>
</dbReference>
<name>A0ABW4VLC3_9BACT</name>
<gene>
    <name evidence="1" type="ORF">ACFSKL_06820</name>
</gene>
<dbReference type="Proteomes" id="UP001597361">
    <property type="component" value="Unassembled WGS sequence"/>
</dbReference>
<comment type="caution">
    <text evidence="1">The sequence shown here is derived from an EMBL/GenBank/DDBJ whole genome shotgun (WGS) entry which is preliminary data.</text>
</comment>
<keyword evidence="2" id="KW-1185">Reference proteome</keyword>
<sequence length="403" mass="46668">METELEFRGEYYPAFFSIYLEGDFTEKFEDLDNKDLGTLAHEYLHYIQNIDTLMGISNSQHFFSLYNEVLKQASTNCFSKETFQLPNKIAENKAKFDKYFGQSYSDTTIDFDDSKLEIDGETVKVLFYKGKHCIKTVDFGNLCVKEGMAHYFQLIFDNNAEHPFLPYDVISIVCKNLYPKLLEEPIKIILLSYLALSSSINSGLQFYKLLEEIKNNESYYSALSPIELYNNIKDSLQITISGRTFKSVNHAKTFAIDRLNEIMSASMISEMRYFDTIFCNIKEINCGKENGFAEIITDSSTNKYQKLCKLFNIYKSPNIRTTTGKNYFPDSSQELIELVGKKLLLERILQDENQCKYFAFCSGQEENPTGNQCFSFEWDNEKSCLFTLAYEYFQIKKANNSGL</sequence>
<accession>A0ABW4VLC3</accession>
<evidence type="ECO:0000313" key="1">
    <source>
        <dbReference type="EMBL" id="MFD2034496.1"/>
    </source>
</evidence>